<evidence type="ECO:0000256" key="5">
    <source>
        <dbReference type="RuleBase" id="RU003887"/>
    </source>
</evidence>
<keyword evidence="3 5" id="KW-0413">Isomerase</keyword>
<dbReference type="PANTHER" id="PTHR47683">
    <property type="entry name" value="PSEUDOURIDINE SYNTHASE FAMILY PROTEIN-RELATED"/>
    <property type="match status" value="1"/>
</dbReference>
<protein>
    <recommendedName>
        <fullName evidence="5">Pseudouridine synthase</fullName>
        <ecNumber evidence="5">5.4.99.-</ecNumber>
    </recommendedName>
</protein>
<dbReference type="Pfam" id="PF00849">
    <property type="entry name" value="PseudoU_synth_2"/>
    <property type="match status" value="1"/>
</dbReference>
<dbReference type="NCBIfam" id="TIGR00093">
    <property type="entry name" value="pseudouridine synthase"/>
    <property type="match status" value="1"/>
</dbReference>
<dbReference type="InterPro" id="IPR006145">
    <property type="entry name" value="PsdUridine_synth_RsuA/RluA"/>
</dbReference>
<evidence type="ECO:0000313" key="8">
    <source>
        <dbReference type="Proteomes" id="UP001082703"/>
    </source>
</evidence>
<evidence type="ECO:0000256" key="2">
    <source>
        <dbReference type="ARBA" id="ARBA00022884"/>
    </source>
</evidence>
<dbReference type="SMART" id="SM00363">
    <property type="entry name" value="S4"/>
    <property type="match status" value="1"/>
</dbReference>
<organism evidence="7 8">
    <name type="scientific">Caproiciproducens galactitolivorans</name>
    <dbReference type="NCBI Taxonomy" id="642589"/>
    <lineage>
        <taxon>Bacteria</taxon>
        <taxon>Bacillati</taxon>
        <taxon>Bacillota</taxon>
        <taxon>Clostridia</taxon>
        <taxon>Eubacteriales</taxon>
        <taxon>Acutalibacteraceae</taxon>
        <taxon>Caproiciproducens</taxon>
    </lineage>
</organism>
<dbReference type="InterPro" id="IPR000748">
    <property type="entry name" value="PsdUridine_synth_RsuA/RluB/E/F"/>
</dbReference>
<dbReference type="Pfam" id="PF01479">
    <property type="entry name" value="S4"/>
    <property type="match status" value="1"/>
</dbReference>
<dbReference type="PANTHER" id="PTHR47683:SF4">
    <property type="entry name" value="PSEUDOURIDINE SYNTHASE"/>
    <property type="match status" value="1"/>
</dbReference>
<dbReference type="EMBL" id="JAPOHA010000015">
    <property type="protein sequence ID" value="MCY1715064.1"/>
    <property type="molecule type" value="Genomic_DNA"/>
</dbReference>
<keyword evidence="8" id="KW-1185">Reference proteome</keyword>
<proteinExistence type="inferred from homology"/>
<evidence type="ECO:0000256" key="1">
    <source>
        <dbReference type="ARBA" id="ARBA00008348"/>
    </source>
</evidence>
<dbReference type="CDD" id="cd02553">
    <property type="entry name" value="PseudoU_synth_RsuA"/>
    <property type="match status" value="1"/>
</dbReference>
<name>A0ABT4BVZ7_9FIRM</name>
<dbReference type="Gene3D" id="3.30.70.1560">
    <property type="entry name" value="Alpha-L RNA-binding motif"/>
    <property type="match status" value="1"/>
</dbReference>
<dbReference type="Proteomes" id="UP001082703">
    <property type="component" value="Unassembled WGS sequence"/>
</dbReference>
<dbReference type="SUPFAM" id="SSF55174">
    <property type="entry name" value="Alpha-L RNA-binding motif"/>
    <property type="match status" value="1"/>
</dbReference>
<dbReference type="InterPro" id="IPR018496">
    <property type="entry name" value="PsdUridine_synth_RsuA/RluB_CS"/>
</dbReference>
<evidence type="ECO:0000313" key="7">
    <source>
        <dbReference type="EMBL" id="MCY1715064.1"/>
    </source>
</evidence>
<gene>
    <name evidence="7" type="ORF">OUY18_12485</name>
</gene>
<comment type="caution">
    <text evidence="7">The sequence shown here is derived from an EMBL/GenBank/DDBJ whole genome shotgun (WGS) entry which is preliminary data.</text>
</comment>
<dbReference type="SUPFAM" id="SSF55120">
    <property type="entry name" value="Pseudouridine synthase"/>
    <property type="match status" value="1"/>
</dbReference>
<dbReference type="Gene3D" id="3.30.70.580">
    <property type="entry name" value="Pseudouridine synthase I, catalytic domain, N-terminal subdomain"/>
    <property type="match status" value="1"/>
</dbReference>
<reference evidence="7 8" key="1">
    <citation type="submission" date="2022-11" db="EMBL/GenBank/DDBJ databases">
        <authorList>
            <person name="Caiyu Z."/>
        </authorList>
    </citation>
    <scope>NUCLEOTIDE SEQUENCE [LARGE SCALE GENOMIC DNA]</scope>
    <source>
        <strain evidence="7 8">YR-4</strain>
    </source>
</reference>
<dbReference type="InterPro" id="IPR020103">
    <property type="entry name" value="PsdUridine_synth_cat_dom_sf"/>
</dbReference>
<dbReference type="Gene3D" id="3.10.290.10">
    <property type="entry name" value="RNA-binding S4 domain"/>
    <property type="match status" value="1"/>
</dbReference>
<dbReference type="InterPro" id="IPR050343">
    <property type="entry name" value="RsuA_PseudoU_synthase"/>
</dbReference>
<comment type="similarity">
    <text evidence="1 5">Belongs to the pseudouridine synthase RsuA family.</text>
</comment>
<dbReference type="InterPro" id="IPR002942">
    <property type="entry name" value="S4_RNA-bd"/>
</dbReference>
<accession>A0ABT4BVZ7</accession>
<evidence type="ECO:0000256" key="4">
    <source>
        <dbReference type="PROSITE-ProRule" id="PRU00182"/>
    </source>
</evidence>
<evidence type="ECO:0000259" key="6">
    <source>
        <dbReference type="SMART" id="SM00363"/>
    </source>
</evidence>
<keyword evidence="2 4" id="KW-0694">RNA-binding</keyword>
<feature type="domain" description="RNA-binding S4" evidence="6">
    <location>
        <begin position="4"/>
        <end position="66"/>
    </location>
</feature>
<dbReference type="RefSeq" id="WP_268059101.1">
    <property type="nucleotide sequence ID" value="NZ_JAPOHA010000015.1"/>
</dbReference>
<dbReference type="InterPro" id="IPR042092">
    <property type="entry name" value="PsdUridine_s_RsuA/RluB/E/F_cat"/>
</dbReference>
<dbReference type="CDD" id="cd00165">
    <property type="entry name" value="S4"/>
    <property type="match status" value="1"/>
</dbReference>
<dbReference type="InterPro" id="IPR036986">
    <property type="entry name" value="S4_RNA-bd_sf"/>
</dbReference>
<evidence type="ECO:0000256" key="3">
    <source>
        <dbReference type="ARBA" id="ARBA00023235"/>
    </source>
</evidence>
<dbReference type="PROSITE" id="PS50889">
    <property type="entry name" value="S4"/>
    <property type="match status" value="1"/>
</dbReference>
<sequence>MSRERLDKILALQVTDSRRDAGVMIRRGAVTVNGNIVKKADFKVDTQSDTVTVNGEPLSVKKFVYLMMNKPAGVLSAARDTRAKTVVDLLPPELKRRGLFPAGRLDRDTEGLLIITDDGAYAHRMLAPKSNVYKYYEAVLARPVAEDDAAAFENGVVLKDRTCLPAKLEVLEEGAHPLVRVKIHEGKFHQVKRMFLARGNEVLKLKRVQIGALTLDAALAPGETREMSAEETASVFAD</sequence>
<dbReference type="InterPro" id="IPR020094">
    <property type="entry name" value="TruA/RsuA/RluB/E/F_N"/>
</dbReference>
<dbReference type="PROSITE" id="PS01149">
    <property type="entry name" value="PSI_RSU"/>
    <property type="match status" value="1"/>
</dbReference>
<dbReference type="EC" id="5.4.99.-" evidence="5"/>